<feature type="transmembrane region" description="Helical" evidence="1">
    <location>
        <begin position="83"/>
        <end position="106"/>
    </location>
</feature>
<sequence>MKAIVPLRAKRKKPSFFFVMAIVAMLAVFIGFSKTFFIPVGEGTFTAPWPVHLHGVFAFLWIILFLVQSSLIQFKKYYFHQILGMLGIFVAAGVFITMVPVGLFAVKKELGLGLGPTAYSGFVGVLTSGLMFFSLVVAGIYNRKKPNLHKRLMLLATIVVLWPAWFRFRHFFPNIPNPEIWFAVVLADSLIIVAWIWDKLRNGKVHPILLYIGLFIILEHTFEVLAFDSALWRKLAIWFYAIFT</sequence>
<evidence type="ECO:0000313" key="2">
    <source>
        <dbReference type="EMBL" id="KXN98711.1"/>
    </source>
</evidence>
<dbReference type="AlphaFoldDB" id="A0A137RGY0"/>
<reference evidence="2 3" key="2">
    <citation type="journal article" date="2016" name="Int. J. Syst. Evol. Microbiol.">
        <title>Vitellibacter aquimaris sp. nov., a marine bacterium isolated from seawater.</title>
        <authorList>
            <person name="Thevarajoo S."/>
            <person name="Selvaratnam C."/>
            <person name="Goh K.M."/>
            <person name="Hong K.W."/>
            <person name="Chan X.Y."/>
            <person name="Chan K.G."/>
            <person name="Chong C.S."/>
        </authorList>
    </citation>
    <scope>NUCLEOTIDE SEQUENCE [LARGE SCALE GENOMIC DNA]</scope>
    <source>
        <strain evidence="2 3">D-24</strain>
    </source>
</reference>
<keyword evidence="1" id="KW-1133">Transmembrane helix</keyword>
<feature type="transmembrane region" description="Helical" evidence="1">
    <location>
        <begin position="180"/>
        <end position="197"/>
    </location>
</feature>
<keyword evidence="1" id="KW-0472">Membrane</keyword>
<feature type="transmembrane region" description="Helical" evidence="1">
    <location>
        <begin position="51"/>
        <end position="71"/>
    </location>
</feature>
<feature type="transmembrane region" description="Helical" evidence="1">
    <location>
        <begin position="118"/>
        <end position="140"/>
    </location>
</feature>
<feature type="transmembrane region" description="Helical" evidence="1">
    <location>
        <begin position="152"/>
        <end position="168"/>
    </location>
</feature>
<dbReference type="STRING" id="1548749.LS48_09105"/>
<gene>
    <name evidence="2" type="ORF">LS48_09105</name>
</gene>
<dbReference type="Proteomes" id="UP000070138">
    <property type="component" value="Unassembled WGS sequence"/>
</dbReference>
<accession>A0A137RGY0</accession>
<name>A0A137RGY0_9FLAO</name>
<dbReference type="EMBL" id="JRWG01000005">
    <property type="protein sequence ID" value="KXN98711.1"/>
    <property type="molecule type" value="Genomic_DNA"/>
</dbReference>
<reference evidence="3" key="1">
    <citation type="submission" date="2014-10" db="EMBL/GenBank/DDBJ databases">
        <title>Genome sequencing of Vitellibacter sp. D-24.</title>
        <authorList>
            <person name="Thevarajoo S."/>
            <person name="Selvaratnam C."/>
            <person name="Goh K.M."/>
            <person name="Chong C.S."/>
        </authorList>
    </citation>
    <scope>NUCLEOTIDE SEQUENCE [LARGE SCALE GENOMIC DNA]</scope>
    <source>
        <strain evidence="3">D-24</strain>
    </source>
</reference>
<dbReference type="RefSeq" id="WP_062622218.1">
    <property type="nucleotide sequence ID" value="NZ_JRWG01000005.1"/>
</dbReference>
<feature type="transmembrane region" description="Helical" evidence="1">
    <location>
        <begin position="209"/>
        <end position="227"/>
    </location>
</feature>
<feature type="transmembrane region" description="Helical" evidence="1">
    <location>
        <begin position="16"/>
        <end position="39"/>
    </location>
</feature>
<organism evidence="2 3">
    <name type="scientific">Aequorivita aquimaris</name>
    <dbReference type="NCBI Taxonomy" id="1548749"/>
    <lineage>
        <taxon>Bacteria</taxon>
        <taxon>Pseudomonadati</taxon>
        <taxon>Bacteroidota</taxon>
        <taxon>Flavobacteriia</taxon>
        <taxon>Flavobacteriales</taxon>
        <taxon>Flavobacteriaceae</taxon>
        <taxon>Aequorivita</taxon>
    </lineage>
</organism>
<proteinExistence type="predicted"/>
<dbReference type="OrthoDB" id="648493at2"/>
<evidence type="ECO:0000256" key="1">
    <source>
        <dbReference type="SAM" id="Phobius"/>
    </source>
</evidence>
<evidence type="ECO:0000313" key="3">
    <source>
        <dbReference type="Proteomes" id="UP000070138"/>
    </source>
</evidence>
<keyword evidence="1" id="KW-0812">Transmembrane</keyword>
<dbReference type="PATRIC" id="fig|1548749.3.peg.1918"/>
<keyword evidence="3" id="KW-1185">Reference proteome</keyword>
<protein>
    <submittedName>
        <fullName evidence="2">Uncharacterized protein</fullName>
    </submittedName>
</protein>
<comment type="caution">
    <text evidence="2">The sequence shown here is derived from an EMBL/GenBank/DDBJ whole genome shotgun (WGS) entry which is preliminary data.</text>
</comment>